<reference evidence="1" key="1">
    <citation type="submission" date="2015-06" db="UniProtKB">
        <authorList>
            <consortium name="EnsemblPlants"/>
        </authorList>
    </citation>
    <scope>IDENTIFICATION</scope>
</reference>
<accession>R7W4Q6</accession>
<dbReference type="InterPro" id="IPR017451">
    <property type="entry name" value="F-box-assoc_interact_dom"/>
</dbReference>
<organism evidence="1">
    <name type="scientific">Aegilops tauschii</name>
    <name type="common">Tausch's goatgrass</name>
    <name type="synonym">Aegilops squarrosa</name>
    <dbReference type="NCBI Taxonomy" id="37682"/>
    <lineage>
        <taxon>Eukaryota</taxon>
        <taxon>Viridiplantae</taxon>
        <taxon>Streptophyta</taxon>
        <taxon>Embryophyta</taxon>
        <taxon>Tracheophyta</taxon>
        <taxon>Spermatophyta</taxon>
        <taxon>Magnoliopsida</taxon>
        <taxon>Liliopsida</taxon>
        <taxon>Poales</taxon>
        <taxon>Poaceae</taxon>
        <taxon>BOP clade</taxon>
        <taxon>Pooideae</taxon>
        <taxon>Triticodae</taxon>
        <taxon>Triticeae</taxon>
        <taxon>Triticinae</taxon>
        <taxon>Aegilops</taxon>
    </lineage>
</organism>
<dbReference type="EnsemblPlants" id="EMT03122">
    <property type="protein sequence ID" value="EMT03122"/>
    <property type="gene ID" value="F775_19233"/>
</dbReference>
<name>R7W4Q6_AEGTA</name>
<proteinExistence type="predicted"/>
<dbReference type="SUPFAM" id="SSF81383">
    <property type="entry name" value="F-box domain"/>
    <property type="match status" value="1"/>
</dbReference>
<dbReference type="NCBIfam" id="TIGR01640">
    <property type="entry name" value="F_box_assoc_1"/>
    <property type="match status" value="1"/>
</dbReference>
<dbReference type="Gene3D" id="1.20.1280.50">
    <property type="match status" value="1"/>
</dbReference>
<dbReference type="InterPro" id="IPR013187">
    <property type="entry name" value="F-box-assoc_dom_typ3"/>
</dbReference>
<dbReference type="PANTHER" id="PTHR31672">
    <property type="entry name" value="BNACNNG10540D PROTEIN"/>
    <property type="match status" value="1"/>
</dbReference>
<dbReference type="SMART" id="SM00256">
    <property type="entry name" value="FBOX"/>
    <property type="match status" value="1"/>
</dbReference>
<dbReference type="InterPro" id="IPR036047">
    <property type="entry name" value="F-box-like_dom_sf"/>
</dbReference>
<dbReference type="PANTHER" id="PTHR31672:SF13">
    <property type="entry name" value="F-BOX PROTEIN CPR30-LIKE"/>
    <property type="match status" value="1"/>
</dbReference>
<dbReference type="InterPro" id="IPR050796">
    <property type="entry name" value="SCF_F-box_component"/>
</dbReference>
<sequence length="418" mass="47168">MAAMDPECTIYRDFAADVLANILTRLPPNTRRRLRLVCRHWRDVVGTRTPTNLRSRAKTLVAAWGSTYVYGDLSASRKPLWADHRTSRRYEGMSVVGTCNGLVCFYDDREIGDTIVVANPVTGEALSVPPLPLTRAVDRSRRHIRTWRWAYSFAYLPTSGRYKVVHVPSPIGQFVSDAVHVFTLGEASWRAVPAGRAARCDDLDYSVVSVDGVTYWSTPEGAEKVFSFELEHERVTPITSLPYVLSDSENGGGWQLAEVHGRLAIVFSHASPEMSTTQVWVMEGATGQVSWSLWYIVQMSTPSDRPGKPPNKKIKELTWPLFVHGEHILTWETEWPIHRGYSLCMHTPIHDTRKAKHGLLDISKRNRGMVVTNFKISIGGQTFAYVETEEPHFDDLEIHFGVAETISEFDGNIYFSLN</sequence>
<dbReference type="AlphaFoldDB" id="R7W4Q6"/>
<dbReference type="Pfam" id="PF08268">
    <property type="entry name" value="FBA_3"/>
    <property type="match status" value="1"/>
</dbReference>
<evidence type="ECO:0000313" key="1">
    <source>
        <dbReference type="EnsemblPlants" id="EMT03122"/>
    </source>
</evidence>
<dbReference type="InterPro" id="IPR001810">
    <property type="entry name" value="F-box_dom"/>
</dbReference>
<dbReference type="Pfam" id="PF00646">
    <property type="entry name" value="F-box"/>
    <property type="match status" value="1"/>
</dbReference>
<protein>
    <submittedName>
        <fullName evidence="1">Uncharacterized protein</fullName>
    </submittedName>
</protein>